<dbReference type="AlphaFoldDB" id="A0AAD6Z7S8"/>
<gene>
    <name evidence="1" type="ORF">DFH08DRAFT_657716</name>
</gene>
<name>A0AAD6Z7S8_9AGAR</name>
<proteinExistence type="predicted"/>
<dbReference type="EMBL" id="JARIHO010000077">
    <property type="protein sequence ID" value="KAJ7310777.1"/>
    <property type="molecule type" value="Genomic_DNA"/>
</dbReference>
<accession>A0AAD6Z7S8</accession>
<comment type="caution">
    <text evidence="1">The sequence shown here is derived from an EMBL/GenBank/DDBJ whole genome shotgun (WGS) entry which is preliminary data.</text>
</comment>
<keyword evidence="2" id="KW-1185">Reference proteome</keyword>
<evidence type="ECO:0000313" key="1">
    <source>
        <dbReference type="EMBL" id="KAJ7310777.1"/>
    </source>
</evidence>
<reference evidence="1" key="1">
    <citation type="submission" date="2023-03" db="EMBL/GenBank/DDBJ databases">
        <title>Massive genome expansion in bonnet fungi (Mycena s.s.) driven by repeated elements and novel gene families across ecological guilds.</title>
        <authorList>
            <consortium name="Lawrence Berkeley National Laboratory"/>
            <person name="Harder C.B."/>
            <person name="Miyauchi S."/>
            <person name="Viragh M."/>
            <person name="Kuo A."/>
            <person name="Thoen E."/>
            <person name="Andreopoulos B."/>
            <person name="Lu D."/>
            <person name="Skrede I."/>
            <person name="Drula E."/>
            <person name="Henrissat B."/>
            <person name="Morin E."/>
            <person name="Kohler A."/>
            <person name="Barry K."/>
            <person name="LaButti K."/>
            <person name="Morin E."/>
            <person name="Salamov A."/>
            <person name="Lipzen A."/>
            <person name="Mereny Z."/>
            <person name="Hegedus B."/>
            <person name="Baldrian P."/>
            <person name="Stursova M."/>
            <person name="Weitz H."/>
            <person name="Taylor A."/>
            <person name="Grigoriev I.V."/>
            <person name="Nagy L.G."/>
            <person name="Martin F."/>
            <person name="Kauserud H."/>
        </authorList>
    </citation>
    <scope>NUCLEOTIDE SEQUENCE</scope>
    <source>
        <strain evidence="1">CBHHK002</strain>
    </source>
</reference>
<organism evidence="1 2">
    <name type="scientific">Mycena albidolilacea</name>
    <dbReference type="NCBI Taxonomy" id="1033008"/>
    <lineage>
        <taxon>Eukaryota</taxon>
        <taxon>Fungi</taxon>
        <taxon>Dikarya</taxon>
        <taxon>Basidiomycota</taxon>
        <taxon>Agaricomycotina</taxon>
        <taxon>Agaricomycetes</taxon>
        <taxon>Agaricomycetidae</taxon>
        <taxon>Agaricales</taxon>
        <taxon>Marasmiineae</taxon>
        <taxon>Mycenaceae</taxon>
        <taxon>Mycena</taxon>
    </lineage>
</organism>
<evidence type="ECO:0000313" key="2">
    <source>
        <dbReference type="Proteomes" id="UP001218218"/>
    </source>
</evidence>
<feature type="non-terminal residue" evidence="1">
    <location>
        <position position="100"/>
    </location>
</feature>
<sequence length="100" mass="11164">TPPHDVYLFLFPAKAEASGGRLTVPVPPENATYYWSLDPQGADRLSEEASAELGFPRVQLTASMRRSQWDETAYNLIREVHISKGFKPDTQDVARALGYP</sequence>
<protein>
    <submittedName>
        <fullName evidence="1">Uncharacterized protein</fullName>
    </submittedName>
</protein>
<dbReference type="Proteomes" id="UP001218218">
    <property type="component" value="Unassembled WGS sequence"/>
</dbReference>
<feature type="non-terminal residue" evidence="1">
    <location>
        <position position="1"/>
    </location>
</feature>